<dbReference type="Gene3D" id="3.40.50.850">
    <property type="entry name" value="Isochorismatase-like"/>
    <property type="match status" value="1"/>
</dbReference>
<dbReference type="InterPro" id="IPR036380">
    <property type="entry name" value="Isochorismatase-like_sf"/>
</dbReference>
<dbReference type="PANTHER" id="PTHR43540">
    <property type="entry name" value="PEROXYUREIDOACRYLATE/UREIDOACRYLATE AMIDOHYDROLASE-RELATED"/>
    <property type="match status" value="1"/>
</dbReference>
<keyword evidence="6" id="KW-1185">Reference proteome</keyword>
<gene>
    <name evidence="5" type="ORF">ACFPU1_09560</name>
</gene>
<evidence type="ECO:0000256" key="1">
    <source>
        <dbReference type="ARBA" id="ARBA00006336"/>
    </source>
</evidence>
<feature type="domain" description="Isochorismatase-like" evidence="4">
    <location>
        <begin position="27"/>
        <end position="195"/>
    </location>
</feature>
<evidence type="ECO:0000256" key="2">
    <source>
        <dbReference type="ARBA" id="ARBA00022801"/>
    </source>
</evidence>
<sequence length="218" mass="24960">MAEHKPVDASKESEDNPEHVPEKASVALLLIDTINDMEFEDGEKLFEQSLPAAKKIAKLKRRVKAYDVPVIYVNDNYGRWQSDFRQLVDHCLENNVRGKPIVELLLPEDDDYFVLKPQFSAFFATPLDLLLDYLEVKTLIIAGFAGNMCVHFTVNDAYMRHYQTIVPSDCTASNTEESDLNSLEMMHALLKTNITSSDELDLVEIIQKANDYFKQQRK</sequence>
<keyword evidence="2 5" id="KW-0378">Hydrolase</keyword>
<evidence type="ECO:0000313" key="6">
    <source>
        <dbReference type="Proteomes" id="UP001596142"/>
    </source>
</evidence>
<name>A0ABW0YSE6_9BACI</name>
<comment type="caution">
    <text evidence="5">The sequence shown here is derived from an EMBL/GenBank/DDBJ whole genome shotgun (WGS) entry which is preliminary data.</text>
</comment>
<dbReference type="SUPFAM" id="SSF52499">
    <property type="entry name" value="Isochorismatase-like hydrolases"/>
    <property type="match status" value="1"/>
</dbReference>
<dbReference type="Pfam" id="PF00857">
    <property type="entry name" value="Isochorismatase"/>
    <property type="match status" value="1"/>
</dbReference>
<dbReference type="PANTHER" id="PTHR43540:SF6">
    <property type="entry name" value="ISOCHORISMATASE-LIKE DOMAIN-CONTAINING PROTEIN"/>
    <property type="match status" value="1"/>
</dbReference>
<dbReference type="EMBL" id="JBHSOZ010000003">
    <property type="protein sequence ID" value="MFC5713029.1"/>
    <property type="molecule type" value="Genomic_DNA"/>
</dbReference>
<accession>A0ABW0YSE6</accession>
<dbReference type="RefSeq" id="WP_385940415.1">
    <property type="nucleotide sequence ID" value="NZ_JBHSOZ010000003.1"/>
</dbReference>
<evidence type="ECO:0000313" key="5">
    <source>
        <dbReference type="EMBL" id="MFC5713029.1"/>
    </source>
</evidence>
<dbReference type="GO" id="GO:0016787">
    <property type="term" value="F:hydrolase activity"/>
    <property type="evidence" value="ECO:0007669"/>
    <property type="project" value="UniProtKB-KW"/>
</dbReference>
<proteinExistence type="inferred from homology"/>
<dbReference type="InterPro" id="IPR050272">
    <property type="entry name" value="Isochorismatase-like_hydrls"/>
</dbReference>
<protein>
    <submittedName>
        <fullName evidence="5">Cysteine hydrolase family protein</fullName>
    </submittedName>
</protein>
<feature type="region of interest" description="Disordered" evidence="3">
    <location>
        <begin position="1"/>
        <end position="20"/>
    </location>
</feature>
<dbReference type="Proteomes" id="UP001596142">
    <property type="component" value="Unassembled WGS sequence"/>
</dbReference>
<dbReference type="InterPro" id="IPR000868">
    <property type="entry name" value="Isochorismatase-like_dom"/>
</dbReference>
<comment type="similarity">
    <text evidence="1">Belongs to the isochorismatase family.</text>
</comment>
<dbReference type="CDD" id="cd00431">
    <property type="entry name" value="cysteine_hydrolases"/>
    <property type="match status" value="1"/>
</dbReference>
<reference evidence="6" key="1">
    <citation type="journal article" date="2019" name="Int. J. Syst. Evol. Microbiol.">
        <title>The Global Catalogue of Microorganisms (GCM) 10K type strain sequencing project: providing services to taxonomists for standard genome sequencing and annotation.</title>
        <authorList>
            <consortium name="The Broad Institute Genomics Platform"/>
            <consortium name="The Broad Institute Genome Sequencing Center for Infectious Disease"/>
            <person name="Wu L."/>
            <person name="Ma J."/>
        </authorList>
    </citation>
    <scope>NUCLEOTIDE SEQUENCE [LARGE SCALE GENOMIC DNA]</scope>
    <source>
        <strain evidence="6">CECT 7184</strain>
    </source>
</reference>
<organism evidence="5 6">
    <name type="scientific">Thalassorhabdus alkalitolerans</name>
    <dbReference type="NCBI Taxonomy" id="2282697"/>
    <lineage>
        <taxon>Bacteria</taxon>
        <taxon>Bacillati</taxon>
        <taxon>Bacillota</taxon>
        <taxon>Bacilli</taxon>
        <taxon>Bacillales</taxon>
        <taxon>Bacillaceae</taxon>
        <taxon>Thalassorhabdus</taxon>
    </lineage>
</organism>
<evidence type="ECO:0000259" key="4">
    <source>
        <dbReference type="Pfam" id="PF00857"/>
    </source>
</evidence>
<evidence type="ECO:0000256" key="3">
    <source>
        <dbReference type="SAM" id="MobiDB-lite"/>
    </source>
</evidence>